<evidence type="ECO:0000313" key="1">
    <source>
        <dbReference type="EMBL" id="GAH09954.1"/>
    </source>
</evidence>
<protein>
    <submittedName>
        <fullName evidence="1">Uncharacterized protein</fullName>
    </submittedName>
</protein>
<dbReference type="EMBL" id="BART01036338">
    <property type="protein sequence ID" value="GAH09954.1"/>
    <property type="molecule type" value="Genomic_DNA"/>
</dbReference>
<comment type="caution">
    <text evidence="1">The sequence shown here is derived from an EMBL/GenBank/DDBJ whole genome shotgun (WGS) entry which is preliminary data.</text>
</comment>
<gene>
    <name evidence="1" type="ORF">S01H4_61325</name>
</gene>
<dbReference type="AlphaFoldDB" id="X1DYI2"/>
<feature type="non-terminal residue" evidence="1">
    <location>
        <position position="35"/>
    </location>
</feature>
<reference evidence="1" key="1">
    <citation type="journal article" date="2014" name="Front. Microbiol.">
        <title>High frequency of phylogenetically diverse reductive dehalogenase-homologous genes in deep subseafloor sedimentary metagenomes.</title>
        <authorList>
            <person name="Kawai M."/>
            <person name="Futagami T."/>
            <person name="Toyoda A."/>
            <person name="Takaki Y."/>
            <person name="Nishi S."/>
            <person name="Hori S."/>
            <person name="Arai W."/>
            <person name="Tsubouchi T."/>
            <person name="Morono Y."/>
            <person name="Uchiyama I."/>
            <person name="Ito T."/>
            <person name="Fujiyama A."/>
            <person name="Inagaki F."/>
            <person name="Takami H."/>
        </authorList>
    </citation>
    <scope>NUCLEOTIDE SEQUENCE</scope>
    <source>
        <strain evidence="1">Expedition CK06-06</strain>
    </source>
</reference>
<name>X1DYI2_9ZZZZ</name>
<organism evidence="1">
    <name type="scientific">marine sediment metagenome</name>
    <dbReference type="NCBI Taxonomy" id="412755"/>
    <lineage>
        <taxon>unclassified sequences</taxon>
        <taxon>metagenomes</taxon>
        <taxon>ecological metagenomes</taxon>
    </lineage>
</organism>
<sequence length="35" mass="3955">MIKIVNSELLNEIKLKLSDGSAMPGDCLKLFELYK</sequence>
<proteinExistence type="predicted"/>
<accession>X1DYI2</accession>